<feature type="region of interest" description="Disordered" evidence="1">
    <location>
        <begin position="320"/>
        <end position="349"/>
    </location>
</feature>
<dbReference type="InterPro" id="IPR014982">
    <property type="entry name" value="GSCFA"/>
</dbReference>
<feature type="domain" description="GSCFA" evidence="2">
    <location>
        <begin position="46"/>
        <end position="314"/>
    </location>
</feature>
<accession>A0A345HT57</accession>
<dbReference type="OrthoDB" id="369216at2"/>
<dbReference type="EMBL" id="CP031194">
    <property type="protein sequence ID" value="AXG79881.1"/>
    <property type="molecule type" value="Genomic_DNA"/>
</dbReference>
<dbReference type="Pfam" id="PF08885">
    <property type="entry name" value="GSCFA"/>
    <property type="match status" value="1"/>
</dbReference>
<keyword evidence="4" id="KW-1185">Reference proteome</keyword>
<dbReference type="AlphaFoldDB" id="A0A345HT57"/>
<evidence type="ECO:0000256" key="1">
    <source>
        <dbReference type="SAM" id="MobiDB-lite"/>
    </source>
</evidence>
<evidence type="ECO:0000313" key="3">
    <source>
        <dbReference type="EMBL" id="AXG79881.1"/>
    </source>
</evidence>
<evidence type="ECO:0000259" key="2">
    <source>
        <dbReference type="Pfam" id="PF08885"/>
    </source>
</evidence>
<organism evidence="3 4">
    <name type="scientific">Streptomyces paludis</name>
    <dbReference type="NCBI Taxonomy" id="2282738"/>
    <lineage>
        <taxon>Bacteria</taxon>
        <taxon>Bacillati</taxon>
        <taxon>Actinomycetota</taxon>
        <taxon>Actinomycetes</taxon>
        <taxon>Kitasatosporales</taxon>
        <taxon>Streptomycetaceae</taxon>
        <taxon>Streptomyces</taxon>
    </lineage>
</organism>
<sequence>MGVCPLNPYQSLPVRSFWRPAVAEPDPLDIEGVWVPKFALGQDDPVVTAGSCFAARIGRALLDSGMNWFDAEPAPPGLTREERQERGYGAFSFRTGNIYTPAVLRQWLSWALGQAEPPQEAWADGDRWVDPYRPAIEPGGFASPAEMLRSRDVTLAAVRTAVTEAKCLVFTMGLTEAWRDAVDGTVYPTCPGTVRGTFDAGRHSPHNFTFAEAHRDMTEAIAMARLVNPGLRILLTVSPQPLTATATGGHALPANGYSKSVLRAVAGQLALEDPDVDYFPSYELITGPVFGGRFFGPNQRTVTPEGVDFVMRHFMAGLHGLHSGPAQPQPQPRRTDVTDDVTATDASSTDAACEDAVLDYYSPR</sequence>
<dbReference type="KEGG" id="spad:DVK44_21985"/>
<evidence type="ECO:0000313" key="4">
    <source>
        <dbReference type="Proteomes" id="UP000253868"/>
    </source>
</evidence>
<protein>
    <submittedName>
        <fullName evidence="3">GSCFA family protein</fullName>
    </submittedName>
</protein>
<gene>
    <name evidence="3" type="ORF">DVK44_21985</name>
</gene>
<name>A0A345HT57_9ACTN</name>
<feature type="compositionally biased region" description="Low complexity" evidence="1">
    <location>
        <begin position="340"/>
        <end position="349"/>
    </location>
</feature>
<reference evidence="4" key="1">
    <citation type="submission" date="2018-07" db="EMBL/GenBank/DDBJ databases">
        <authorList>
            <person name="Zhao J."/>
        </authorList>
    </citation>
    <scope>NUCLEOTIDE SEQUENCE [LARGE SCALE GENOMIC DNA]</scope>
    <source>
        <strain evidence="4">GSSD-12</strain>
    </source>
</reference>
<dbReference type="Proteomes" id="UP000253868">
    <property type="component" value="Chromosome"/>
</dbReference>
<proteinExistence type="predicted"/>